<dbReference type="PANTHER" id="PTHR14110:SF5">
    <property type="entry name" value="OUTER ENVELOPE PORE PROTEIN 16-4, CHLOROPLASTIC"/>
    <property type="match status" value="1"/>
</dbReference>
<proteinExistence type="predicted"/>
<keyword evidence="2" id="KW-0812">Transmembrane</keyword>
<dbReference type="PANTHER" id="PTHR14110">
    <property type="entry name" value="MITOCHONDRIAL IMPORT INNER MEMBRANE TRANSLOCASE SUBUNIT TIM22"/>
    <property type="match status" value="1"/>
</dbReference>
<dbReference type="GO" id="GO:0045039">
    <property type="term" value="P:protein insertion into mitochondrial inner membrane"/>
    <property type="evidence" value="ECO:0007669"/>
    <property type="project" value="InterPro"/>
</dbReference>
<evidence type="ECO:0000256" key="4">
    <source>
        <dbReference type="ARBA" id="ARBA00023136"/>
    </source>
</evidence>
<dbReference type="GO" id="GO:0042721">
    <property type="term" value="C:TIM22 mitochondrial import inner membrane insertion complex"/>
    <property type="evidence" value="ECO:0007669"/>
    <property type="project" value="InterPro"/>
</dbReference>
<name>A0AAD1YTV3_9LAMI</name>
<evidence type="ECO:0000256" key="2">
    <source>
        <dbReference type="ARBA" id="ARBA00022692"/>
    </source>
</evidence>
<keyword evidence="3" id="KW-1133">Transmembrane helix</keyword>
<dbReference type="GO" id="GO:0008320">
    <property type="term" value="F:protein transmembrane transporter activity"/>
    <property type="evidence" value="ECO:0007669"/>
    <property type="project" value="TreeGrafter"/>
</dbReference>
<gene>
    <name evidence="5" type="ORF">FPE_LOCUS4811</name>
</gene>
<evidence type="ECO:0000313" key="5">
    <source>
        <dbReference type="EMBL" id="CAI9757381.1"/>
    </source>
</evidence>
<reference evidence="5" key="1">
    <citation type="submission" date="2023-05" db="EMBL/GenBank/DDBJ databases">
        <authorList>
            <person name="Huff M."/>
        </authorList>
    </citation>
    <scope>NUCLEOTIDE SEQUENCE</scope>
</reference>
<evidence type="ECO:0000313" key="6">
    <source>
        <dbReference type="Proteomes" id="UP000834106"/>
    </source>
</evidence>
<keyword evidence="4" id="KW-0472">Membrane</keyword>
<sequence>MHCWVPKLQNRPDMIWCHTRVRVQRSVAMVRHGPGLGTSLQRLRAGPGRGWCIVGCVWEGVFGGDSASQKNRRSIKFSTMERDFFDDAPCSSIAVDSVIRMGTVGEIWGSCVGPFDANKLGLTSIARASFVAKSVGQYGLKWGYFAAIFSFTHCGIQRYCGKKDWVNAGAAFAAGTRNWKQVAGVVCTLYHFTDNSRSNAPHD</sequence>
<evidence type="ECO:0000256" key="1">
    <source>
        <dbReference type="ARBA" id="ARBA00004141"/>
    </source>
</evidence>
<comment type="subcellular location">
    <subcellularLocation>
        <location evidence="1">Membrane</location>
        <topology evidence="1">Multi-pass membrane protein</topology>
    </subcellularLocation>
</comment>
<dbReference type="AlphaFoldDB" id="A0AAD1YTV3"/>
<dbReference type="Pfam" id="PF02466">
    <property type="entry name" value="Tim17"/>
    <property type="match status" value="1"/>
</dbReference>
<organism evidence="5 6">
    <name type="scientific">Fraxinus pennsylvanica</name>
    <dbReference type="NCBI Taxonomy" id="56036"/>
    <lineage>
        <taxon>Eukaryota</taxon>
        <taxon>Viridiplantae</taxon>
        <taxon>Streptophyta</taxon>
        <taxon>Embryophyta</taxon>
        <taxon>Tracheophyta</taxon>
        <taxon>Spermatophyta</taxon>
        <taxon>Magnoliopsida</taxon>
        <taxon>eudicotyledons</taxon>
        <taxon>Gunneridae</taxon>
        <taxon>Pentapetalae</taxon>
        <taxon>asterids</taxon>
        <taxon>lamiids</taxon>
        <taxon>Lamiales</taxon>
        <taxon>Oleaceae</taxon>
        <taxon>Oleeae</taxon>
        <taxon>Fraxinus</taxon>
    </lineage>
</organism>
<evidence type="ECO:0000256" key="3">
    <source>
        <dbReference type="ARBA" id="ARBA00022989"/>
    </source>
</evidence>
<dbReference type="GO" id="GO:0030943">
    <property type="term" value="F:mitochondrion targeting sequence binding"/>
    <property type="evidence" value="ECO:0007669"/>
    <property type="project" value="TreeGrafter"/>
</dbReference>
<protein>
    <submittedName>
        <fullName evidence="5">Uncharacterized protein</fullName>
    </submittedName>
</protein>
<dbReference type="EMBL" id="OU503038">
    <property type="protein sequence ID" value="CAI9757381.1"/>
    <property type="molecule type" value="Genomic_DNA"/>
</dbReference>
<dbReference type="InterPro" id="IPR039175">
    <property type="entry name" value="TIM22"/>
</dbReference>
<accession>A0AAD1YTV3</accession>
<dbReference type="Proteomes" id="UP000834106">
    <property type="component" value="Chromosome 3"/>
</dbReference>
<keyword evidence="6" id="KW-1185">Reference proteome</keyword>